<dbReference type="OrthoDB" id="370587at2"/>
<reference evidence="5 6" key="1">
    <citation type="submission" date="2019-02" db="EMBL/GenBank/DDBJ databases">
        <title>Complete Genome Sequence and Methylome Analysis of free living Spirochaetas.</title>
        <authorList>
            <person name="Fomenkov A."/>
            <person name="Dubinina G."/>
            <person name="Leshcheva N."/>
            <person name="Mikheeva N."/>
            <person name="Grabovich M."/>
            <person name="Vincze T."/>
            <person name="Roberts R.J."/>
        </authorList>
    </citation>
    <scope>NUCLEOTIDE SEQUENCE [LARGE SCALE GENOMIC DNA]</scope>
    <source>
        <strain evidence="5 6">K2</strain>
    </source>
</reference>
<dbReference type="EMBL" id="CP036150">
    <property type="protein sequence ID" value="QEN09825.1"/>
    <property type="molecule type" value="Genomic_DNA"/>
</dbReference>
<protein>
    <submittedName>
        <fullName evidence="5">Response regulator transcription factor</fullName>
    </submittedName>
</protein>
<dbReference type="SUPFAM" id="SSF46894">
    <property type="entry name" value="C-terminal effector domain of the bipartite response regulators"/>
    <property type="match status" value="1"/>
</dbReference>
<feature type="domain" description="HTH luxR-type" evidence="4">
    <location>
        <begin position="24"/>
        <end position="87"/>
    </location>
</feature>
<keyword evidence="2" id="KW-0238">DNA-binding</keyword>
<dbReference type="PANTHER" id="PTHR44688:SF16">
    <property type="entry name" value="DNA-BINDING TRANSCRIPTIONAL ACTIVATOR DEVR_DOSR"/>
    <property type="match status" value="1"/>
</dbReference>
<dbReference type="CDD" id="cd06170">
    <property type="entry name" value="LuxR_C_like"/>
    <property type="match status" value="1"/>
</dbReference>
<dbReference type="Gene3D" id="1.10.10.10">
    <property type="entry name" value="Winged helix-like DNA-binding domain superfamily/Winged helix DNA-binding domain"/>
    <property type="match status" value="1"/>
</dbReference>
<keyword evidence="3" id="KW-0804">Transcription</keyword>
<evidence type="ECO:0000313" key="5">
    <source>
        <dbReference type="EMBL" id="QEN09825.1"/>
    </source>
</evidence>
<dbReference type="PANTHER" id="PTHR44688">
    <property type="entry name" value="DNA-BINDING TRANSCRIPTIONAL ACTIVATOR DEVR_DOSR"/>
    <property type="match status" value="1"/>
</dbReference>
<evidence type="ECO:0000256" key="3">
    <source>
        <dbReference type="ARBA" id="ARBA00023163"/>
    </source>
</evidence>
<dbReference type="InterPro" id="IPR000792">
    <property type="entry name" value="Tscrpt_reg_LuxR_C"/>
</dbReference>
<dbReference type="PROSITE" id="PS00622">
    <property type="entry name" value="HTH_LUXR_1"/>
    <property type="match status" value="1"/>
</dbReference>
<gene>
    <name evidence="5" type="ORF">EXM22_01355</name>
</gene>
<dbReference type="Proteomes" id="UP000324209">
    <property type="component" value="Chromosome"/>
</dbReference>
<dbReference type="PRINTS" id="PR00038">
    <property type="entry name" value="HTHLUXR"/>
</dbReference>
<dbReference type="SMART" id="SM00421">
    <property type="entry name" value="HTH_LUXR"/>
    <property type="match status" value="1"/>
</dbReference>
<dbReference type="Pfam" id="PF00196">
    <property type="entry name" value="GerE"/>
    <property type="match status" value="1"/>
</dbReference>
<accession>A0A5C1QNZ8</accession>
<dbReference type="GO" id="GO:0003677">
    <property type="term" value="F:DNA binding"/>
    <property type="evidence" value="ECO:0007669"/>
    <property type="project" value="UniProtKB-KW"/>
</dbReference>
<evidence type="ECO:0000256" key="1">
    <source>
        <dbReference type="ARBA" id="ARBA00023015"/>
    </source>
</evidence>
<evidence type="ECO:0000259" key="4">
    <source>
        <dbReference type="PROSITE" id="PS50043"/>
    </source>
</evidence>
<dbReference type="GO" id="GO:0006355">
    <property type="term" value="P:regulation of DNA-templated transcription"/>
    <property type="evidence" value="ECO:0007669"/>
    <property type="project" value="InterPro"/>
</dbReference>
<organism evidence="5 6">
    <name type="scientific">Oceanispirochaeta crateris</name>
    <dbReference type="NCBI Taxonomy" id="2518645"/>
    <lineage>
        <taxon>Bacteria</taxon>
        <taxon>Pseudomonadati</taxon>
        <taxon>Spirochaetota</taxon>
        <taxon>Spirochaetia</taxon>
        <taxon>Spirochaetales</taxon>
        <taxon>Spirochaetaceae</taxon>
        <taxon>Oceanispirochaeta</taxon>
    </lineage>
</organism>
<sequence length="87" mass="9662">MSAAIKLLKPSKTGQHLLETVPEERIRSLKLSAREVEMAVMIGQGLTNKEIAAQLFISPATVRTHIYNLYQKTGAGSRIELLNMLKN</sequence>
<keyword evidence="1" id="KW-0805">Transcription regulation</keyword>
<dbReference type="AlphaFoldDB" id="A0A5C1QNZ8"/>
<proteinExistence type="predicted"/>
<dbReference type="InterPro" id="IPR016032">
    <property type="entry name" value="Sig_transdc_resp-reg_C-effctor"/>
</dbReference>
<evidence type="ECO:0000313" key="6">
    <source>
        <dbReference type="Proteomes" id="UP000324209"/>
    </source>
</evidence>
<dbReference type="KEGG" id="ock:EXM22_01355"/>
<evidence type="ECO:0000256" key="2">
    <source>
        <dbReference type="ARBA" id="ARBA00023125"/>
    </source>
</evidence>
<dbReference type="InterPro" id="IPR036388">
    <property type="entry name" value="WH-like_DNA-bd_sf"/>
</dbReference>
<keyword evidence="6" id="KW-1185">Reference proteome</keyword>
<dbReference type="PROSITE" id="PS50043">
    <property type="entry name" value="HTH_LUXR_2"/>
    <property type="match status" value="1"/>
</dbReference>
<name>A0A5C1QNZ8_9SPIO</name>